<organism evidence="2 3">
    <name type="scientific">Dolosigranulum pigrum</name>
    <dbReference type="NCBI Taxonomy" id="29394"/>
    <lineage>
        <taxon>Bacteria</taxon>
        <taxon>Bacillati</taxon>
        <taxon>Bacillota</taxon>
        <taxon>Bacilli</taxon>
        <taxon>Lactobacillales</taxon>
        <taxon>Carnobacteriaceae</taxon>
        <taxon>Dolosigranulum</taxon>
    </lineage>
</organism>
<sequence length="264" mass="30768">MDKIMKSVRWSLLLILSIMMLTACAPASLRTDVKERLEAYNQGQDGQQLIDEIMEEQKYLVDEGKVGPDTPTEEIIAIYYTDHTRLSEELLDLLEKEQERLSERLEELGMKKDTKQHIVTVKVDKHEEALSDYIRRHVSEEFIEQYELERPETMIVNYVTRQSLLTDTYNVTYNPTKEEAIYNAVWGERYDGLDFQYPKGRLKKEKIDQIIEVELTAEERSFLQEEAEARNMGVADLLKEKAIEKLHESPLDGFINQNNGGESE</sequence>
<reference evidence="2 3" key="1">
    <citation type="submission" date="2017-01" db="EMBL/GenBank/DDBJ databases">
        <title>Complete Genome Sequence of Dolosigranulum pigrum isolated from a Patient with interstitial lung disease.</title>
        <authorList>
            <person name="Mukhopadhyay R."/>
            <person name="Joaquin J."/>
            <person name="Hogue R."/>
            <person name="Fitzgerald S."/>
            <person name="Jospin G."/>
            <person name="Eisen J.A."/>
            <person name="Chaturvedi V."/>
        </authorList>
    </citation>
    <scope>NUCLEOTIDE SEQUENCE [LARGE SCALE GENOMIC DNA]</scope>
    <source>
        <strain evidence="2 3">15S00348</strain>
    </source>
</reference>
<dbReference type="AlphaFoldDB" id="A0A1S8KPA3"/>
<dbReference type="Proteomes" id="UP000190409">
    <property type="component" value="Unassembled WGS sequence"/>
</dbReference>
<keyword evidence="1" id="KW-0732">Signal</keyword>
<feature type="signal peptide" evidence="1">
    <location>
        <begin position="1"/>
        <end position="25"/>
    </location>
</feature>
<evidence type="ECO:0000256" key="1">
    <source>
        <dbReference type="SAM" id="SignalP"/>
    </source>
</evidence>
<dbReference type="PROSITE" id="PS51257">
    <property type="entry name" value="PROKAR_LIPOPROTEIN"/>
    <property type="match status" value="1"/>
</dbReference>
<proteinExistence type="predicted"/>
<accession>A0A1S8KPA3</accession>
<evidence type="ECO:0008006" key="4">
    <source>
        <dbReference type="Google" id="ProtNLM"/>
    </source>
</evidence>
<evidence type="ECO:0000313" key="2">
    <source>
        <dbReference type="EMBL" id="OOL81522.1"/>
    </source>
</evidence>
<comment type="caution">
    <text evidence="2">The sequence shown here is derived from an EMBL/GenBank/DDBJ whole genome shotgun (WGS) entry which is preliminary data.</text>
</comment>
<gene>
    <name evidence="2" type="ORF">BWX42_07285</name>
</gene>
<dbReference type="EMBL" id="MUYF01000003">
    <property type="protein sequence ID" value="OOL81522.1"/>
    <property type="molecule type" value="Genomic_DNA"/>
</dbReference>
<feature type="chain" id="PRO_5012684421" description="Peptidyl-prolyl cis-trans isomerase" evidence="1">
    <location>
        <begin position="26"/>
        <end position="264"/>
    </location>
</feature>
<evidence type="ECO:0000313" key="3">
    <source>
        <dbReference type="Proteomes" id="UP000190409"/>
    </source>
</evidence>
<protein>
    <recommendedName>
        <fullName evidence="4">Peptidyl-prolyl cis-trans isomerase</fullName>
    </recommendedName>
</protein>
<name>A0A1S8KPA3_9LACT</name>